<dbReference type="Pfam" id="PF00816">
    <property type="entry name" value="Histone_HNS"/>
    <property type="match status" value="1"/>
</dbReference>
<keyword evidence="3" id="KW-0963">Cytoplasm</keyword>
<dbReference type="PANTHER" id="PTHR38097:SF2">
    <property type="entry name" value="DNA-BINDING PROTEIN STPA"/>
    <property type="match status" value="1"/>
</dbReference>
<dbReference type="InterPro" id="IPR037150">
    <property type="entry name" value="H-NS_C_dom_sf"/>
</dbReference>
<comment type="subcellular location">
    <subcellularLocation>
        <location evidence="1">Cytoplasm</location>
        <location evidence="1">Nucleoid</location>
    </subcellularLocation>
</comment>
<proteinExistence type="inferred from homology"/>
<dbReference type="GO" id="GO:0005829">
    <property type="term" value="C:cytosol"/>
    <property type="evidence" value="ECO:0007669"/>
    <property type="project" value="TreeGrafter"/>
</dbReference>
<dbReference type="AlphaFoldDB" id="A0AA49FNG5"/>
<organism evidence="6">
    <name type="scientific">Candidatus Nitricoxidivorans perseverans</name>
    <dbReference type="NCBI Taxonomy" id="2975601"/>
    <lineage>
        <taxon>Bacteria</taxon>
        <taxon>Pseudomonadati</taxon>
        <taxon>Pseudomonadota</taxon>
        <taxon>Betaproteobacteria</taxon>
        <taxon>Nitrosomonadales</taxon>
        <taxon>Sterolibacteriaceae</taxon>
        <taxon>Candidatus Nitricoxidivorans</taxon>
    </lineage>
</organism>
<sequence>MDLKSMAVGELKKLKAKIEKEIGNRENQHKNKAMGEIKAVVAKYGLKLDDIVGKAPAAKKPAAKKVPGKKAAAKSSKKILYRHPENSQLTWGGGRGRRPQWIKDWEAAGKTLDEVRVSQ</sequence>
<accession>A0AA49FNG5</accession>
<evidence type="ECO:0000313" key="6">
    <source>
        <dbReference type="EMBL" id="WIM07069.1"/>
    </source>
</evidence>
<evidence type="ECO:0000256" key="1">
    <source>
        <dbReference type="ARBA" id="ARBA00004453"/>
    </source>
</evidence>
<reference evidence="6" key="1">
    <citation type="journal article" date="2023" name="Nat. Microbiol.">
        <title>Enrichment and characterization of a nitric oxide-reducing microbial community in a continuous bioreactor.</title>
        <authorList>
            <person name="Garrido-Amador P."/>
            <person name="Stortenbeker N."/>
            <person name="Wessels H.J.C.T."/>
            <person name="Speth D.R."/>
            <person name="Garcia-Heredia I."/>
            <person name="Kartal B."/>
        </authorList>
    </citation>
    <scope>NUCLEOTIDE SEQUENCE</scope>
    <source>
        <strain evidence="6">MAG1</strain>
    </source>
</reference>
<name>A0AA49FNG5_9PROT</name>
<evidence type="ECO:0000256" key="4">
    <source>
        <dbReference type="ARBA" id="ARBA00023125"/>
    </source>
</evidence>
<dbReference type="KEGG" id="npv:OHM77_10370"/>
<evidence type="ECO:0000256" key="3">
    <source>
        <dbReference type="ARBA" id="ARBA00022490"/>
    </source>
</evidence>
<dbReference type="PANTHER" id="PTHR38097">
    <property type="match status" value="1"/>
</dbReference>
<protein>
    <submittedName>
        <fullName evidence="6">H-NS histone family protein</fullName>
    </submittedName>
</protein>
<dbReference type="GO" id="GO:0001217">
    <property type="term" value="F:DNA-binding transcription repressor activity"/>
    <property type="evidence" value="ECO:0007669"/>
    <property type="project" value="TreeGrafter"/>
</dbReference>
<gene>
    <name evidence="6" type="ORF">OHM77_10370</name>
</gene>
<dbReference type="GO" id="GO:0032993">
    <property type="term" value="C:protein-DNA complex"/>
    <property type="evidence" value="ECO:0007669"/>
    <property type="project" value="TreeGrafter"/>
</dbReference>
<dbReference type="InterPro" id="IPR027444">
    <property type="entry name" value="H-NS_C_dom"/>
</dbReference>
<keyword evidence="4" id="KW-0238">DNA-binding</keyword>
<comment type="similarity">
    <text evidence="2">Belongs to the histone-like protein H-NS family.</text>
</comment>
<dbReference type="GO" id="GO:0000976">
    <property type="term" value="F:transcription cis-regulatory region binding"/>
    <property type="evidence" value="ECO:0007669"/>
    <property type="project" value="TreeGrafter"/>
</dbReference>
<dbReference type="SMART" id="SM00528">
    <property type="entry name" value="HNS"/>
    <property type="match status" value="1"/>
</dbReference>
<evidence type="ECO:0000256" key="2">
    <source>
        <dbReference type="ARBA" id="ARBA00010610"/>
    </source>
</evidence>
<dbReference type="GO" id="GO:0003680">
    <property type="term" value="F:minor groove of adenine-thymine-rich DNA binding"/>
    <property type="evidence" value="ECO:0007669"/>
    <property type="project" value="TreeGrafter"/>
</dbReference>
<evidence type="ECO:0000259" key="5">
    <source>
        <dbReference type="SMART" id="SM00528"/>
    </source>
</evidence>
<dbReference type="Proteomes" id="UP001234916">
    <property type="component" value="Chromosome"/>
</dbReference>
<dbReference type="GO" id="GO:0009295">
    <property type="term" value="C:nucleoid"/>
    <property type="evidence" value="ECO:0007669"/>
    <property type="project" value="UniProtKB-SubCell"/>
</dbReference>
<dbReference type="GO" id="GO:0003681">
    <property type="term" value="F:bent DNA binding"/>
    <property type="evidence" value="ECO:0007669"/>
    <property type="project" value="TreeGrafter"/>
</dbReference>
<feature type="domain" description="DNA-binding protein H-NS-like C-terminal" evidence="5">
    <location>
        <begin position="69"/>
        <end position="117"/>
    </location>
</feature>
<dbReference type="Gene3D" id="4.10.430.10">
    <property type="entry name" value="Histone-like protein H-NS, C-terminal domain"/>
    <property type="match status" value="1"/>
</dbReference>
<dbReference type="SUPFAM" id="SSF81273">
    <property type="entry name" value="H-NS histone-like proteins"/>
    <property type="match status" value="1"/>
</dbReference>
<dbReference type="EMBL" id="CP107246">
    <property type="protein sequence ID" value="WIM07069.1"/>
    <property type="molecule type" value="Genomic_DNA"/>
</dbReference>